<organism evidence="4 5">
    <name type="scientific">Lentibacillus populi</name>
    <dbReference type="NCBI Taxonomy" id="1827502"/>
    <lineage>
        <taxon>Bacteria</taxon>
        <taxon>Bacillati</taxon>
        <taxon>Bacillota</taxon>
        <taxon>Bacilli</taxon>
        <taxon>Bacillales</taxon>
        <taxon>Bacillaceae</taxon>
        <taxon>Lentibacillus</taxon>
    </lineage>
</organism>
<keyword evidence="3" id="KW-0472">Membrane</keyword>
<proteinExistence type="inferred from homology"/>
<keyword evidence="3" id="KW-0812">Transmembrane</keyword>
<dbReference type="RefSeq" id="WP_188724757.1">
    <property type="nucleotide sequence ID" value="NZ_BMJD01000005.1"/>
</dbReference>
<evidence type="ECO:0000313" key="5">
    <source>
        <dbReference type="Proteomes" id="UP000621492"/>
    </source>
</evidence>
<reference evidence="4" key="2">
    <citation type="submission" date="2020-09" db="EMBL/GenBank/DDBJ databases">
        <authorList>
            <person name="Sun Q."/>
            <person name="Zhou Y."/>
        </authorList>
    </citation>
    <scope>NUCLEOTIDE SEQUENCE</scope>
    <source>
        <strain evidence="4">CGMCC 1.15454</strain>
    </source>
</reference>
<protein>
    <submittedName>
        <fullName evidence="4">Type VII secretion protein EssB</fullName>
    </submittedName>
</protein>
<dbReference type="NCBIfam" id="TIGR03926">
    <property type="entry name" value="T7_EssB"/>
    <property type="match status" value="1"/>
</dbReference>
<dbReference type="Gene3D" id="1.10.510.10">
    <property type="entry name" value="Transferase(Phosphotransferase) domain 1"/>
    <property type="match status" value="1"/>
</dbReference>
<feature type="compositionally biased region" description="Basic and acidic residues" evidence="2">
    <location>
        <begin position="421"/>
        <end position="442"/>
    </location>
</feature>
<evidence type="ECO:0000256" key="2">
    <source>
        <dbReference type="SAM" id="MobiDB-lite"/>
    </source>
</evidence>
<feature type="compositionally biased region" description="Acidic residues" evidence="2">
    <location>
        <begin position="402"/>
        <end position="417"/>
    </location>
</feature>
<dbReference type="AlphaFoldDB" id="A0A9W5TWG3"/>
<feature type="transmembrane region" description="Helical" evidence="3">
    <location>
        <begin position="221"/>
        <end position="241"/>
    </location>
</feature>
<dbReference type="InterPro" id="IPR018778">
    <property type="entry name" value="T7SS_EssB"/>
</dbReference>
<feature type="region of interest" description="Disordered" evidence="2">
    <location>
        <begin position="381"/>
        <end position="442"/>
    </location>
</feature>
<reference evidence="4" key="1">
    <citation type="journal article" date="2014" name="Int. J. Syst. Evol. Microbiol.">
        <title>Complete genome sequence of Corynebacterium casei LMG S-19264T (=DSM 44701T), isolated from a smear-ripened cheese.</title>
        <authorList>
            <consortium name="US DOE Joint Genome Institute (JGI-PGF)"/>
            <person name="Walter F."/>
            <person name="Albersmeier A."/>
            <person name="Kalinowski J."/>
            <person name="Ruckert C."/>
        </authorList>
    </citation>
    <scope>NUCLEOTIDE SEQUENCE</scope>
    <source>
        <strain evidence="4">CGMCC 1.15454</strain>
    </source>
</reference>
<gene>
    <name evidence="4" type="ORF">GCM10011409_10290</name>
</gene>
<dbReference type="Proteomes" id="UP000621492">
    <property type="component" value="Unassembled WGS sequence"/>
</dbReference>
<dbReference type="Gene3D" id="1.25.40.680">
    <property type="entry name" value="Type VII secretion system EssB, C-terminal-like domain"/>
    <property type="match status" value="1"/>
</dbReference>
<keyword evidence="3" id="KW-1133">Transmembrane helix</keyword>
<evidence type="ECO:0000256" key="1">
    <source>
        <dbReference type="ARBA" id="ARBA00010163"/>
    </source>
</evidence>
<dbReference type="Pfam" id="PF10140">
    <property type="entry name" value="YukC"/>
    <property type="match status" value="1"/>
</dbReference>
<dbReference type="EMBL" id="BMJD01000005">
    <property type="protein sequence ID" value="GGB34781.1"/>
    <property type="molecule type" value="Genomic_DNA"/>
</dbReference>
<comment type="caution">
    <text evidence="4">The sequence shown here is derived from an EMBL/GenBank/DDBJ whole genome shotgun (WGS) entry which is preliminary data.</text>
</comment>
<evidence type="ECO:0000256" key="3">
    <source>
        <dbReference type="SAM" id="Phobius"/>
    </source>
</evidence>
<name>A0A9W5TWG3_9BACI</name>
<keyword evidence="5" id="KW-1185">Reference proteome</keyword>
<comment type="similarity">
    <text evidence="1">Belongs to the EssB family.</text>
</comment>
<sequence>MKEKTIQFDKLSLQFTIEDDIWQLKLPKSQTRIKDVRQMGVMIEAPEFFVPVKVSDEADLFTFSFFVDRERKQWKDVLKLNRNEKLRLLCNVSRFEKGLSTRVTFFLHPDNLVFDDNLLPLAVYRGIRGLVPPFDVDEAGFLKQLKCLAIALLSKKYTFDELYYGSLQNAKDTEFERRVNEINDLTHLIAFLEESYRAEQKKTEKNMQIVPIKRFRLFKQLAIIMIAVSVLLAAPLVYYGFVKVPYQEELLAAHDEYLASDYGEVIHTLEDTDAEKLPDATKYILAYSYISVEDLSEQEKEVIMKNVSLKSDKNYLLYWIYNGRGDFDESVEKAKYIDDPQLIMYGLIKKIEQAKNNPDLTGTERDEKVSKLQDELHKYQEEYDLLPEEEATSNDPTNEAQDMQEENLEEGNTEENPDQTNSDKENTQQQKDKKDDEKKKKD</sequence>
<feature type="compositionally biased region" description="Acidic residues" evidence="2">
    <location>
        <begin position="382"/>
        <end position="392"/>
    </location>
</feature>
<evidence type="ECO:0000313" key="4">
    <source>
        <dbReference type="EMBL" id="GGB34781.1"/>
    </source>
</evidence>
<dbReference type="InterPro" id="IPR042565">
    <property type="entry name" value="T7SS_EssB_C"/>
</dbReference>
<accession>A0A9W5TWG3</accession>